<evidence type="ECO:0000313" key="2">
    <source>
        <dbReference type="EMBL" id="MBZ3880209.1"/>
    </source>
</evidence>
<feature type="compositionally biased region" description="Low complexity" evidence="1">
    <location>
        <begin position="23"/>
        <end position="33"/>
    </location>
</feature>
<name>A0AA41MYH8_SCICA</name>
<proteinExistence type="predicted"/>
<comment type="caution">
    <text evidence="2">The sequence shown here is derived from an EMBL/GenBank/DDBJ whole genome shotgun (WGS) entry which is preliminary data.</text>
</comment>
<evidence type="ECO:0000256" key="1">
    <source>
        <dbReference type="SAM" id="MobiDB-lite"/>
    </source>
</evidence>
<reference evidence="2" key="1">
    <citation type="submission" date="2020-03" db="EMBL/GenBank/DDBJ databases">
        <title>Studies in the Genomics of Life Span.</title>
        <authorList>
            <person name="Glass D."/>
        </authorList>
    </citation>
    <scope>NUCLEOTIDE SEQUENCE</scope>
    <source>
        <strain evidence="2">SUZIE</strain>
        <tissue evidence="2">Muscle</tissue>
    </source>
</reference>
<evidence type="ECO:0000313" key="3">
    <source>
        <dbReference type="Proteomes" id="UP001166674"/>
    </source>
</evidence>
<gene>
    <name evidence="2" type="ORF">SUZIE_156795</name>
</gene>
<dbReference type="EMBL" id="JAATJV010371248">
    <property type="protein sequence ID" value="MBZ3880209.1"/>
    <property type="molecule type" value="Genomic_DNA"/>
</dbReference>
<keyword evidence="3" id="KW-1185">Reference proteome</keyword>
<organism evidence="2 3">
    <name type="scientific">Sciurus carolinensis</name>
    <name type="common">Eastern gray squirrel</name>
    <dbReference type="NCBI Taxonomy" id="30640"/>
    <lineage>
        <taxon>Eukaryota</taxon>
        <taxon>Metazoa</taxon>
        <taxon>Chordata</taxon>
        <taxon>Craniata</taxon>
        <taxon>Vertebrata</taxon>
        <taxon>Euteleostomi</taxon>
        <taxon>Mammalia</taxon>
        <taxon>Eutheria</taxon>
        <taxon>Euarchontoglires</taxon>
        <taxon>Glires</taxon>
        <taxon>Rodentia</taxon>
        <taxon>Sciuromorpha</taxon>
        <taxon>Sciuridae</taxon>
        <taxon>Sciurinae</taxon>
        <taxon>Sciurini</taxon>
        <taxon>Sciurus</taxon>
    </lineage>
</organism>
<dbReference type="Proteomes" id="UP001166674">
    <property type="component" value="Unassembled WGS sequence"/>
</dbReference>
<protein>
    <submittedName>
        <fullName evidence="2">Uncharacterized protein</fullName>
    </submittedName>
</protein>
<dbReference type="AlphaFoldDB" id="A0AA41MYH8"/>
<sequence>MLFWSSKSQPGEGEVQCPPADPRPTQQQPLYQRQGQLQCGLGGGLGLQLGVEPEEPQSIKKLPMAGLGRPATKAVLSVVAPSSDHH</sequence>
<accession>A0AA41MYH8</accession>
<feature type="region of interest" description="Disordered" evidence="1">
    <location>
        <begin position="1"/>
        <end position="33"/>
    </location>
</feature>